<feature type="transmembrane region" description="Helical" evidence="10">
    <location>
        <begin position="289"/>
        <end position="309"/>
    </location>
</feature>
<dbReference type="PROSITE" id="PS50262">
    <property type="entry name" value="G_PROTEIN_RECEP_F1_2"/>
    <property type="match status" value="1"/>
</dbReference>
<evidence type="ECO:0000313" key="13">
    <source>
        <dbReference type="Proteomes" id="UP001186944"/>
    </source>
</evidence>
<dbReference type="CDD" id="cd14967">
    <property type="entry name" value="7tmA_amine_R-like"/>
    <property type="match status" value="1"/>
</dbReference>
<evidence type="ECO:0000256" key="2">
    <source>
        <dbReference type="ARBA" id="ARBA00022475"/>
    </source>
</evidence>
<evidence type="ECO:0000256" key="8">
    <source>
        <dbReference type="ARBA" id="ARBA00023224"/>
    </source>
</evidence>
<dbReference type="PANTHER" id="PTHR24248:SF185">
    <property type="entry name" value="DOPAMINE RECEPTOR 2"/>
    <property type="match status" value="1"/>
</dbReference>
<feature type="region of interest" description="Disordered" evidence="9">
    <location>
        <begin position="235"/>
        <end position="259"/>
    </location>
</feature>
<keyword evidence="7" id="KW-0675">Receptor</keyword>
<dbReference type="GO" id="GO:0071880">
    <property type="term" value="P:adenylate cyclase-activating adrenergic receptor signaling pathway"/>
    <property type="evidence" value="ECO:0007669"/>
    <property type="project" value="TreeGrafter"/>
</dbReference>
<dbReference type="Gene3D" id="1.20.1070.10">
    <property type="entry name" value="Rhodopsin 7-helix transmembrane proteins"/>
    <property type="match status" value="1"/>
</dbReference>
<dbReference type="PRINTS" id="PR00237">
    <property type="entry name" value="GPCRRHODOPSN"/>
</dbReference>
<evidence type="ECO:0000313" key="12">
    <source>
        <dbReference type="EMBL" id="KAK3101116.1"/>
    </source>
</evidence>
<keyword evidence="2" id="KW-1003">Cell membrane</keyword>
<dbReference type="Proteomes" id="UP001186944">
    <property type="component" value="Unassembled WGS sequence"/>
</dbReference>
<evidence type="ECO:0000256" key="10">
    <source>
        <dbReference type="SAM" id="Phobius"/>
    </source>
</evidence>
<feature type="transmembrane region" description="Helical" evidence="10">
    <location>
        <begin position="153"/>
        <end position="177"/>
    </location>
</feature>
<feature type="transmembrane region" description="Helical" evidence="10">
    <location>
        <begin position="54"/>
        <end position="79"/>
    </location>
</feature>
<keyword evidence="4 10" id="KW-1133">Transmembrane helix</keyword>
<evidence type="ECO:0000256" key="5">
    <source>
        <dbReference type="ARBA" id="ARBA00023040"/>
    </source>
</evidence>
<dbReference type="AlphaFoldDB" id="A0AA89C0C3"/>
<evidence type="ECO:0000256" key="6">
    <source>
        <dbReference type="ARBA" id="ARBA00023136"/>
    </source>
</evidence>
<dbReference type="PANTHER" id="PTHR24248">
    <property type="entry name" value="ADRENERGIC RECEPTOR-RELATED G-PROTEIN COUPLED RECEPTOR"/>
    <property type="match status" value="1"/>
</dbReference>
<organism evidence="12 13">
    <name type="scientific">Pinctada imbricata</name>
    <name type="common">Atlantic pearl-oyster</name>
    <name type="synonym">Pinctada martensii</name>
    <dbReference type="NCBI Taxonomy" id="66713"/>
    <lineage>
        <taxon>Eukaryota</taxon>
        <taxon>Metazoa</taxon>
        <taxon>Spiralia</taxon>
        <taxon>Lophotrochozoa</taxon>
        <taxon>Mollusca</taxon>
        <taxon>Bivalvia</taxon>
        <taxon>Autobranchia</taxon>
        <taxon>Pteriomorphia</taxon>
        <taxon>Pterioida</taxon>
        <taxon>Pterioidea</taxon>
        <taxon>Pteriidae</taxon>
        <taxon>Pinctada</taxon>
    </lineage>
</organism>
<keyword evidence="8" id="KW-0807">Transducer</keyword>
<sequence>MTANQTEVKNDDVAWDKIAIGVVLYIIVLMTIFGNALVLIAIKREKKLQTVFNYYIVNLAVTDLAVALTAMSFATLNIVLGHWPFGGFMCGVWIFFDYGMTFASVFTLIVISVDRFWVFMLVLWLPPCILDRIKNTTSPEVCIWDPARNREYVFLIATIGHHGSFLVMLVCYIRVLVVGQTYRERKFGQFLLLQSYMERTIYNTQTPTDRHCINPETTVNTVPNGNLLQLTSQIKNESGPKTEKNQLRTRTDSSDRAMTSDQGTLQIMDNNTSSASSNEKKYKTKEARVFITLSYIIIGYMICWVPWHVVFDISAFKPNLISDGFFHTTFWLTYLNSTINPFLYNFSSPEFRDAFRKTLRIRRRNTE</sequence>
<feature type="transmembrane region" description="Helical" evidence="10">
    <location>
        <begin position="329"/>
        <end position="347"/>
    </location>
</feature>
<dbReference type="GO" id="GO:0005886">
    <property type="term" value="C:plasma membrane"/>
    <property type="evidence" value="ECO:0007669"/>
    <property type="project" value="UniProtKB-SubCell"/>
</dbReference>
<evidence type="ECO:0000256" key="9">
    <source>
        <dbReference type="SAM" id="MobiDB-lite"/>
    </source>
</evidence>
<dbReference type="GO" id="GO:0004930">
    <property type="term" value="F:G protein-coupled receptor activity"/>
    <property type="evidence" value="ECO:0007669"/>
    <property type="project" value="UniProtKB-KW"/>
</dbReference>
<dbReference type="SMART" id="SM01381">
    <property type="entry name" value="7TM_GPCR_Srsx"/>
    <property type="match status" value="1"/>
</dbReference>
<protein>
    <recommendedName>
        <fullName evidence="11">G-protein coupled receptors family 1 profile domain-containing protein</fullName>
    </recommendedName>
</protein>
<keyword evidence="5" id="KW-0297">G-protein coupled receptor</keyword>
<feature type="compositionally biased region" description="Basic and acidic residues" evidence="9">
    <location>
        <begin position="238"/>
        <end position="255"/>
    </location>
</feature>
<feature type="transmembrane region" description="Helical" evidence="10">
    <location>
        <begin position="18"/>
        <end position="42"/>
    </location>
</feature>
<dbReference type="EMBL" id="VSWD01000005">
    <property type="protein sequence ID" value="KAK3101116.1"/>
    <property type="molecule type" value="Genomic_DNA"/>
</dbReference>
<evidence type="ECO:0000256" key="4">
    <source>
        <dbReference type="ARBA" id="ARBA00022989"/>
    </source>
</evidence>
<evidence type="ECO:0000259" key="11">
    <source>
        <dbReference type="PROSITE" id="PS50262"/>
    </source>
</evidence>
<name>A0AA89C0C3_PINIB</name>
<gene>
    <name evidence="12" type="ORF">FSP39_001063</name>
</gene>
<evidence type="ECO:0000256" key="3">
    <source>
        <dbReference type="ARBA" id="ARBA00022692"/>
    </source>
</evidence>
<dbReference type="InterPro" id="IPR000276">
    <property type="entry name" value="GPCR_Rhodpsn"/>
</dbReference>
<dbReference type="GO" id="GO:0043410">
    <property type="term" value="P:positive regulation of MAPK cascade"/>
    <property type="evidence" value="ECO:0007669"/>
    <property type="project" value="TreeGrafter"/>
</dbReference>
<reference evidence="12" key="1">
    <citation type="submission" date="2019-08" db="EMBL/GenBank/DDBJ databases">
        <title>The improved chromosome-level genome for the pearl oyster Pinctada fucata martensii using PacBio sequencing and Hi-C.</title>
        <authorList>
            <person name="Zheng Z."/>
        </authorList>
    </citation>
    <scope>NUCLEOTIDE SEQUENCE</scope>
    <source>
        <strain evidence="12">ZZ-2019</strain>
        <tissue evidence="12">Adductor muscle</tissue>
    </source>
</reference>
<feature type="domain" description="G-protein coupled receptors family 1 profile" evidence="11">
    <location>
        <begin position="34"/>
        <end position="344"/>
    </location>
</feature>
<evidence type="ECO:0000256" key="1">
    <source>
        <dbReference type="ARBA" id="ARBA00004651"/>
    </source>
</evidence>
<keyword evidence="13" id="KW-1185">Reference proteome</keyword>
<comment type="subcellular location">
    <subcellularLocation>
        <location evidence="1">Cell membrane</location>
        <topology evidence="1">Multi-pass membrane protein</topology>
    </subcellularLocation>
</comment>
<accession>A0AA89C0C3</accession>
<keyword evidence="3 10" id="KW-0812">Transmembrane</keyword>
<dbReference type="InterPro" id="IPR017452">
    <property type="entry name" value="GPCR_Rhodpsn_7TM"/>
</dbReference>
<keyword evidence="6 10" id="KW-0472">Membrane</keyword>
<dbReference type="SUPFAM" id="SSF81321">
    <property type="entry name" value="Family A G protein-coupled receptor-like"/>
    <property type="match status" value="1"/>
</dbReference>
<evidence type="ECO:0000256" key="7">
    <source>
        <dbReference type="ARBA" id="ARBA00023170"/>
    </source>
</evidence>
<proteinExistence type="predicted"/>
<comment type="caution">
    <text evidence="12">The sequence shown here is derived from an EMBL/GenBank/DDBJ whole genome shotgun (WGS) entry which is preliminary data.</text>
</comment>
<dbReference type="Pfam" id="PF00001">
    <property type="entry name" value="7tm_1"/>
    <property type="match status" value="1"/>
</dbReference>